<evidence type="ECO:0000259" key="6">
    <source>
        <dbReference type="Pfam" id="PF05175"/>
    </source>
</evidence>
<dbReference type="InterPro" id="IPR004556">
    <property type="entry name" value="HemK-like"/>
</dbReference>
<dbReference type="InterPro" id="IPR002052">
    <property type="entry name" value="DNA_methylase_N6_adenine_CS"/>
</dbReference>
<evidence type="ECO:0000256" key="2">
    <source>
        <dbReference type="ARBA" id="ARBA00022679"/>
    </source>
</evidence>
<dbReference type="CDD" id="cd02440">
    <property type="entry name" value="AdoMet_MTases"/>
    <property type="match status" value="1"/>
</dbReference>
<dbReference type="Pfam" id="PF05175">
    <property type="entry name" value="MTS"/>
    <property type="match status" value="1"/>
</dbReference>
<dbReference type="InterPro" id="IPR007848">
    <property type="entry name" value="Small_mtfrase_dom"/>
</dbReference>
<comment type="similarity">
    <text evidence="5">Belongs to the protein N5-glutamine methyltransferase family. PrmC subfamily.</text>
</comment>
<accession>A0A7G9T6W0</accession>
<dbReference type="EC" id="2.1.1.297" evidence="5"/>
<evidence type="ECO:0000256" key="5">
    <source>
        <dbReference type="HAMAP-Rule" id="MF_02126"/>
    </source>
</evidence>
<evidence type="ECO:0000256" key="4">
    <source>
        <dbReference type="ARBA" id="ARBA00048391"/>
    </source>
</evidence>
<dbReference type="NCBIfam" id="TIGR03534">
    <property type="entry name" value="RF_mod_PrmC"/>
    <property type="match status" value="1"/>
</dbReference>
<keyword evidence="1 5" id="KW-0489">Methyltransferase</keyword>
<feature type="binding site" evidence="5">
    <location>
        <begin position="190"/>
        <end position="193"/>
    </location>
    <ligand>
        <name>substrate</name>
    </ligand>
</feature>
<dbReference type="RefSeq" id="WP_187529663.1">
    <property type="nucleotide sequence ID" value="NZ_CP060724.1"/>
</dbReference>
<name>A0A7G9T6W0_9LACO</name>
<feature type="domain" description="Methyltransferase small" evidence="6">
    <location>
        <begin position="118"/>
        <end position="198"/>
    </location>
</feature>
<dbReference type="PROSITE" id="PS00092">
    <property type="entry name" value="N6_MTASE"/>
    <property type="match status" value="1"/>
</dbReference>
<dbReference type="GO" id="GO:0032259">
    <property type="term" value="P:methylation"/>
    <property type="evidence" value="ECO:0007669"/>
    <property type="project" value="UniProtKB-KW"/>
</dbReference>
<dbReference type="InterPro" id="IPR050320">
    <property type="entry name" value="N5-glutamine_MTase"/>
</dbReference>
<feature type="binding site" evidence="5">
    <location>
        <begin position="126"/>
        <end position="130"/>
    </location>
    <ligand>
        <name>S-adenosyl-L-methionine</name>
        <dbReference type="ChEBI" id="CHEBI:59789"/>
    </ligand>
</feature>
<dbReference type="InterPro" id="IPR029063">
    <property type="entry name" value="SAM-dependent_MTases_sf"/>
</dbReference>
<comment type="function">
    <text evidence="5">Methylates the class 1 translation termination release factors RF1/PrfA and RF2/PrfB on the glutamine residue of the universally conserved GGQ motif.</text>
</comment>
<comment type="catalytic activity">
    <reaction evidence="4 5">
        <text>L-glutaminyl-[peptide chain release factor] + S-adenosyl-L-methionine = N(5)-methyl-L-glutaminyl-[peptide chain release factor] + S-adenosyl-L-homocysteine + H(+)</text>
        <dbReference type="Rhea" id="RHEA:42896"/>
        <dbReference type="Rhea" id="RHEA-COMP:10271"/>
        <dbReference type="Rhea" id="RHEA-COMP:10272"/>
        <dbReference type="ChEBI" id="CHEBI:15378"/>
        <dbReference type="ChEBI" id="CHEBI:30011"/>
        <dbReference type="ChEBI" id="CHEBI:57856"/>
        <dbReference type="ChEBI" id="CHEBI:59789"/>
        <dbReference type="ChEBI" id="CHEBI:61891"/>
        <dbReference type="EC" id="2.1.1.297"/>
    </reaction>
</comment>
<feature type="binding site" evidence="5">
    <location>
        <position position="190"/>
    </location>
    <ligand>
        <name>S-adenosyl-L-methionine</name>
        <dbReference type="ChEBI" id="CHEBI:59789"/>
    </ligand>
</feature>
<evidence type="ECO:0000256" key="3">
    <source>
        <dbReference type="ARBA" id="ARBA00022691"/>
    </source>
</evidence>
<proteinExistence type="inferred from homology"/>
<dbReference type="KEGG" id="wdi:H9L19_02955"/>
<dbReference type="InterPro" id="IPR019874">
    <property type="entry name" value="RF_methyltr_PrmC"/>
</dbReference>
<evidence type="ECO:0000313" key="7">
    <source>
        <dbReference type="EMBL" id="QNN75835.1"/>
    </source>
</evidence>
<dbReference type="NCBIfam" id="TIGR00536">
    <property type="entry name" value="hemK_fam"/>
    <property type="match status" value="1"/>
</dbReference>
<organism evidence="7 8">
    <name type="scientific">Weissella diestrammenae</name>
    <dbReference type="NCBI Taxonomy" id="1162633"/>
    <lineage>
        <taxon>Bacteria</taxon>
        <taxon>Bacillati</taxon>
        <taxon>Bacillota</taxon>
        <taxon>Bacilli</taxon>
        <taxon>Lactobacillales</taxon>
        <taxon>Lactobacillaceae</taxon>
        <taxon>Weissella</taxon>
    </lineage>
</organism>
<dbReference type="AlphaFoldDB" id="A0A7G9T6W0"/>
<gene>
    <name evidence="5 7" type="primary">prmC</name>
    <name evidence="7" type="ORF">H9L19_02955</name>
</gene>
<reference evidence="7 8" key="1">
    <citation type="submission" date="2020-08" db="EMBL/GenBank/DDBJ databases">
        <title>Genome sequence of Weissella diestrammenae KACC 16890T.</title>
        <authorList>
            <person name="Hyun D.-W."/>
            <person name="Bae J.-W."/>
        </authorList>
    </citation>
    <scope>NUCLEOTIDE SEQUENCE [LARGE SCALE GENOMIC DNA]</scope>
    <source>
        <strain evidence="7 8">KACC 16890</strain>
    </source>
</reference>
<feature type="binding site" evidence="5">
    <location>
        <position position="149"/>
    </location>
    <ligand>
        <name>S-adenosyl-L-methionine</name>
        <dbReference type="ChEBI" id="CHEBI:59789"/>
    </ligand>
</feature>
<keyword evidence="3 5" id="KW-0949">S-adenosyl-L-methionine</keyword>
<protein>
    <recommendedName>
        <fullName evidence="5">Release factor glutamine methyltransferase</fullName>
        <shortName evidence="5">RF MTase</shortName>
        <ecNumber evidence="5">2.1.1.297</ecNumber>
    </recommendedName>
    <alternativeName>
        <fullName evidence="5">N5-glutamine methyltransferase PrmC</fullName>
    </alternativeName>
    <alternativeName>
        <fullName evidence="5">Protein-(glutamine-N5) MTase PrmC</fullName>
    </alternativeName>
    <alternativeName>
        <fullName evidence="5">Protein-glutamine N-methyltransferase PrmC</fullName>
    </alternativeName>
</protein>
<dbReference type="HAMAP" id="MF_02126">
    <property type="entry name" value="RF_methyltr_PrmC"/>
    <property type="match status" value="1"/>
</dbReference>
<sequence>MFEEQWTFEALREWGDWQLEPYLQDTTERLAQLDYLLTGMMDWDYGQLRNNLNTVIEDEKRLRFMVAVRAIKGGVPVQYALGHAPFYGREFNVDRRVLIPRPETEELVDWVLKDQATTDLKVLDIGTGSGAIAVTLASERPNWQVLASDISKDALAVAEMNAKQFSASVTFLASDLFDQINGTFDVIVSNPPYISEQERAVMDESVLGFEPDLALFADDNGLAIYKRLLIELLAHLNPKGSAYFEIGYLQGPTLLALFGALPGVTVALRQDMSGHDRMLKVSRV</sequence>
<evidence type="ECO:0000313" key="8">
    <source>
        <dbReference type="Proteomes" id="UP000515800"/>
    </source>
</evidence>
<keyword evidence="2 5" id="KW-0808">Transferase</keyword>
<dbReference type="GO" id="GO:0102559">
    <property type="term" value="F:peptide chain release factor N(5)-glutamine methyltransferase activity"/>
    <property type="evidence" value="ECO:0007669"/>
    <property type="project" value="UniProtKB-EC"/>
</dbReference>
<dbReference type="PANTHER" id="PTHR18895">
    <property type="entry name" value="HEMK METHYLTRANSFERASE"/>
    <property type="match status" value="1"/>
</dbReference>
<dbReference type="SUPFAM" id="SSF53335">
    <property type="entry name" value="S-adenosyl-L-methionine-dependent methyltransferases"/>
    <property type="match status" value="1"/>
</dbReference>
<dbReference type="Proteomes" id="UP000515800">
    <property type="component" value="Chromosome"/>
</dbReference>
<dbReference type="PANTHER" id="PTHR18895:SF74">
    <property type="entry name" value="MTRF1L RELEASE FACTOR GLUTAMINE METHYLTRANSFERASE"/>
    <property type="match status" value="1"/>
</dbReference>
<comment type="caution">
    <text evidence="5">Lacks conserved residue(s) required for the propagation of feature annotation.</text>
</comment>
<keyword evidence="8" id="KW-1185">Reference proteome</keyword>
<dbReference type="EMBL" id="CP060724">
    <property type="protein sequence ID" value="QNN75835.1"/>
    <property type="molecule type" value="Genomic_DNA"/>
</dbReference>
<dbReference type="Gene3D" id="1.10.8.10">
    <property type="entry name" value="DNA helicase RuvA subunit, C-terminal domain"/>
    <property type="match status" value="1"/>
</dbReference>
<dbReference type="GO" id="GO:0003676">
    <property type="term" value="F:nucleic acid binding"/>
    <property type="evidence" value="ECO:0007669"/>
    <property type="project" value="InterPro"/>
</dbReference>
<evidence type="ECO:0000256" key="1">
    <source>
        <dbReference type="ARBA" id="ARBA00022603"/>
    </source>
</evidence>
<dbReference type="Gene3D" id="3.40.50.150">
    <property type="entry name" value="Vaccinia Virus protein VP39"/>
    <property type="match status" value="1"/>
</dbReference>